<evidence type="ECO:0000256" key="3">
    <source>
        <dbReference type="ARBA" id="ARBA00016337"/>
    </source>
</evidence>
<dbReference type="AlphaFoldDB" id="A0A6J6JV09"/>
<evidence type="ECO:0000256" key="6">
    <source>
        <dbReference type="ARBA" id="ARBA00022723"/>
    </source>
</evidence>
<keyword evidence="5" id="KW-0808">Transferase</keyword>
<evidence type="ECO:0000256" key="9">
    <source>
        <dbReference type="ARBA" id="ARBA00031306"/>
    </source>
</evidence>
<dbReference type="EC" id="2.7.1.180" evidence="2"/>
<keyword evidence="4" id="KW-0285">Flavoprotein</keyword>
<dbReference type="InterPro" id="IPR003374">
    <property type="entry name" value="ApbE-like_sf"/>
</dbReference>
<evidence type="ECO:0000256" key="7">
    <source>
        <dbReference type="ARBA" id="ARBA00022827"/>
    </source>
</evidence>
<evidence type="ECO:0000256" key="10">
    <source>
        <dbReference type="ARBA" id="ARBA00048540"/>
    </source>
</evidence>
<dbReference type="GO" id="GO:0016740">
    <property type="term" value="F:transferase activity"/>
    <property type="evidence" value="ECO:0007669"/>
    <property type="project" value="UniProtKB-KW"/>
</dbReference>
<keyword evidence="6" id="KW-0479">Metal-binding</keyword>
<dbReference type="EMBL" id="CAEZVN010000143">
    <property type="protein sequence ID" value="CAB4639539.1"/>
    <property type="molecule type" value="Genomic_DNA"/>
</dbReference>
<evidence type="ECO:0000256" key="4">
    <source>
        <dbReference type="ARBA" id="ARBA00022630"/>
    </source>
</evidence>
<gene>
    <name evidence="11" type="ORF">UFOPK2001_01084</name>
</gene>
<comment type="catalytic activity">
    <reaction evidence="10">
        <text>L-threonyl-[protein] + FAD = FMN-L-threonyl-[protein] + AMP + H(+)</text>
        <dbReference type="Rhea" id="RHEA:36847"/>
        <dbReference type="Rhea" id="RHEA-COMP:11060"/>
        <dbReference type="Rhea" id="RHEA-COMP:11061"/>
        <dbReference type="ChEBI" id="CHEBI:15378"/>
        <dbReference type="ChEBI" id="CHEBI:30013"/>
        <dbReference type="ChEBI" id="CHEBI:57692"/>
        <dbReference type="ChEBI" id="CHEBI:74257"/>
        <dbReference type="ChEBI" id="CHEBI:456215"/>
        <dbReference type="EC" id="2.7.1.180"/>
    </reaction>
</comment>
<organism evidence="11">
    <name type="scientific">freshwater metagenome</name>
    <dbReference type="NCBI Taxonomy" id="449393"/>
    <lineage>
        <taxon>unclassified sequences</taxon>
        <taxon>metagenomes</taxon>
        <taxon>ecological metagenomes</taxon>
    </lineage>
</organism>
<dbReference type="GO" id="GO:0046872">
    <property type="term" value="F:metal ion binding"/>
    <property type="evidence" value="ECO:0007669"/>
    <property type="project" value="UniProtKB-KW"/>
</dbReference>
<keyword evidence="8" id="KW-0460">Magnesium</keyword>
<dbReference type="Gene3D" id="3.10.520.10">
    <property type="entry name" value="ApbE-like domains"/>
    <property type="match status" value="1"/>
</dbReference>
<name>A0A6J6JV09_9ZZZZ</name>
<sequence length="211" mass="22662">MARGETSVDECPPVVDEIWQACEAWEKTTDGWFSAFTAEHTFDPSGLVKTWAAKRAAEYVLEQGITDFTLNAGGDVMVADGVTEAIDWRMGISKPVSIAADGAGVLTVVDLHRTQFRAMATSGSAERGSHIWNPKAGGRQPAGDFIQVSVVARDLVTADVWATAAFAEGERAIEHLNRIDDIEALFVCEDGQLAATNGFVNLFAKPTEATD</sequence>
<evidence type="ECO:0000256" key="1">
    <source>
        <dbReference type="ARBA" id="ARBA00001946"/>
    </source>
</evidence>
<evidence type="ECO:0000256" key="8">
    <source>
        <dbReference type="ARBA" id="ARBA00022842"/>
    </source>
</evidence>
<evidence type="ECO:0000313" key="11">
    <source>
        <dbReference type="EMBL" id="CAB4639539.1"/>
    </source>
</evidence>
<dbReference type="Pfam" id="PF02424">
    <property type="entry name" value="ApbE"/>
    <property type="match status" value="1"/>
</dbReference>
<evidence type="ECO:0000256" key="5">
    <source>
        <dbReference type="ARBA" id="ARBA00022679"/>
    </source>
</evidence>
<proteinExistence type="predicted"/>
<accession>A0A6J6JV09</accession>
<dbReference type="InterPro" id="IPR024932">
    <property type="entry name" value="ApbE"/>
</dbReference>
<dbReference type="PANTHER" id="PTHR30040">
    <property type="entry name" value="THIAMINE BIOSYNTHESIS LIPOPROTEIN APBE"/>
    <property type="match status" value="1"/>
</dbReference>
<keyword evidence="7" id="KW-0274">FAD</keyword>
<dbReference type="SUPFAM" id="SSF143631">
    <property type="entry name" value="ApbE-like"/>
    <property type="match status" value="1"/>
</dbReference>
<reference evidence="11" key="1">
    <citation type="submission" date="2020-05" db="EMBL/GenBank/DDBJ databases">
        <authorList>
            <person name="Chiriac C."/>
            <person name="Salcher M."/>
            <person name="Ghai R."/>
            <person name="Kavagutti S V."/>
        </authorList>
    </citation>
    <scope>NUCLEOTIDE SEQUENCE</scope>
</reference>
<comment type="cofactor">
    <cofactor evidence="1">
        <name>Mg(2+)</name>
        <dbReference type="ChEBI" id="CHEBI:18420"/>
    </cofactor>
</comment>
<dbReference type="PANTHER" id="PTHR30040:SF2">
    <property type="entry name" value="FAD:PROTEIN FMN TRANSFERASE"/>
    <property type="match status" value="1"/>
</dbReference>
<evidence type="ECO:0000256" key="2">
    <source>
        <dbReference type="ARBA" id="ARBA00011955"/>
    </source>
</evidence>
<protein>
    <recommendedName>
        <fullName evidence="3">FAD:protein FMN transferase</fullName>
        <ecNumber evidence="2">2.7.1.180</ecNumber>
    </recommendedName>
    <alternativeName>
        <fullName evidence="9">Flavin transferase</fullName>
    </alternativeName>
</protein>